<dbReference type="SUPFAM" id="SSF47240">
    <property type="entry name" value="Ferritin-like"/>
    <property type="match status" value="1"/>
</dbReference>
<evidence type="ECO:0000256" key="1">
    <source>
        <dbReference type="SAM" id="MobiDB-lite"/>
    </source>
</evidence>
<comment type="caution">
    <text evidence="2">The sequence shown here is derived from an EMBL/GenBank/DDBJ whole genome shotgun (WGS) entry which is preliminary data.</text>
</comment>
<protein>
    <recommendedName>
        <fullName evidence="4">DUF4439 domain-containing protein</fullName>
    </recommendedName>
</protein>
<dbReference type="Proteomes" id="UP000638648">
    <property type="component" value="Unassembled WGS sequence"/>
</dbReference>
<evidence type="ECO:0000313" key="3">
    <source>
        <dbReference type="Proteomes" id="UP000638648"/>
    </source>
</evidence>
<evidence type="ECO:0008006" key="4">
    <source>
        <dbReference type="Google" id="ProtNLM"/>
    </source>
</evidence>
<dbReference type="InterPro" id="IPR009078">
    <property type="entry name" value="Ferritin-like_SF"/>
</dbReference>
<dbReference type="InterPro" id="IPR012347">
    <property type="entry name" value="Ferritin-like"/>
</dbReference>
<accession>A0A927N333</accession>
<dbReference type="EMBL" id="JADBEM010000001">
    <property type="protein sequence ID" value="MBE1611244.1"/>
    <property type="molecule type" value="Genomic_DNA"/>
</dbReference>
<dbReference type="RefSeq" id="WP_192754488.1">
    <property type="nucleotide sequence ID" value="NZ_BAABJL010000042.1"/>
</dbReference>
<dbReference type="CDD" id="cd00657">
    <property type="entry name" value="Ferritin_like"/>
    <property type="match status" value="1"/>
</dbReference>
<feature type="region of interest" description="Disordered" evidence="1">
    <location>
        <begin position="36"/>
        <end position="73"/>
    </location>
</feature>
<organism evidence="2 3">
    <name type="scientific">Actinopolymorpha pittospori</name>
    <dbReference type="NCBI Taxonomy" id="648752"/>
    <lineage>
        <taxon>Bacteria</taxon>
        <taxon>Bacillati</taxon>
        <taxon>Actinomycetota</taxon>
        <taxon>Actinomycetes</taxon>
        <taxon>Propionibacteriales</taxon>
        <taxon>Actinopolymorphaceae</taxon>
        <taxon>Actinopolymorpha</taxon>
    </lineage>
</organism>
<dbReference type="AlphaFoldDB" id="A0A927N333"/>
<reference evidence="2" key="1">
    <citation type="submission" date="2020-10" db="EMBL/GenBank/DDBJ databases">
        <title>Sequencing the genomes of 1000 actinobacteria strains.</title>
        <authorList>
            <person name="Klenk H.-P."/>
        </authorList>
    </citation>
    <scope>NUCLEOTIDE SEQUENCE</scope>
    <source>
        <strain evidence="2">DSM 45354</strain>
    </source>
</reference>
<name>A0A927N333_9ACTN</name>
<gene>
    <name evidence="2" type="ORF">HEB94_008092</name>
</gene>
<proteinExistence type="predicted"/>
<dbReference type="Gene3D" id="1.20.1260.10">
    <property type="match status" value="1"/>
</dbReference>
<feature type="compositionally biased region" description="Pro residues" evidence="1">
    <location>
        <begin position="60"/>
        <end position="70"/>
    </location>
</feature>
<evidence type="ECO:0000313" key="2">
    <source>
        <dbReference type="EMBL" id="MBE1611244.1"/>
    </source>
</evidence>
<sequence length="198" mass="20563">MNASTSGLPPLPFGGAPTRRRVLRTALGLGALSLPAGLLAGCTGDDEPGAADDERMPRSTPSPTPTPDPDLPLLSAALESERALLATYAATTAQHPDLRDQLRAYVQRHEQHLAALTAMTRTAGAPTARVASSPTPTQTQVPSSPGEAMAALLTLERAATTGRRRDTQTVRGSEYARILASIAACEGTHVTAFEGESS</sequence>
<keyword evidence="3" id="KW-1185">Reference proteome</keyword>